<sequence>MGRLTKRGIDAVMFDPDGPKWQWISDDDPPGFGLRLYPTGRKAFALRYRNESGRQRYLTLGPFPTLSVHEARSRARRHLAGILEGGDPSENRRQARTRVLTVAELMAAWVADYARHHRRRWSEDERRVQSRVVPHLGSLILDELTPARLSDFHRCIGADAPVEANRCVETIRAAWRWAEGEGRLPDGLTDPSRRLKRYREQSRDRWLRRHELARLMDAVDREDDPFVRAAIRLLLVTGLRKGELLGARWADIELERGEIRLRRTKSGSPQTRALPTAAVRILRSLPRMNSEWVFPSPTDARKRRKDLKRQWGRVRAAADLEDVTLHDLRRTAGSYMAQAGVPLQVIQNVLGHTHPSVTKLYARLSSQNERQALEMVAESLPDLFPADRATRAPRTVQTRSTARPTRRPQATHTPAHTSSPEPLEMAE</sequence>
<evidence type="ECO:0000256" key="5">
    <source>
        <dbReference type="SAM" id="MobiDB-lite"/>
    </source>
</evidence>
<organism evidence="7 8">
    <name type="scientific">Gaopeijia maritima</name>
    <dbReference type="NCBI Taxonomy" id="3119007"/>
    <lineage>
        <taxon>Bacteria</taxon>
        <taxon>Pseudomonadati</taxon>
        <taxon>Gemmatimonadota</taxon>
        <taxon>Longimicrobiia</taxon>
        <taxon>Gaopeijiales</taxon>
        <taxon>Gaopeijiaceae</taxon>
        <taxon>Gaopeijia</taxon>
    </lineage>
</organism>
<dbReference type="EMBL" id="JBBHLI010000006">
    <property type="protein sequence ID" value="MEK9501624.1"/>
    <property type="molecule type" value="Genomic_DNA"/>
</dbReference>
<dbReference type="CDD" id="cd00796">
    <property type="entry name" value="INT_Rci_Hp1_C"/>
    <property type="match status" value="1"/>
</dbReference>
<dbReference type="Gene3D" id="3.30.160.390">
    <property type="entry name" value="Integrase, DNA-binding domain"/>
    <property type="match status" value="1"/>
</dbReference>
<dbReference type="PANTHER" id="PTHR30629">
    <property type="entry name" value="PROPHAGE INTEGRASE"/>
    <property type="match status" value="1"/>
</dbReference>
<dbReference type="Gene3D" id="1.10.150.130">
    <property type="match status" value="1"/>
</dbReference>
<keyword evidence="3" id="KW-0238">DNA-binding</keyword>
<dbReference type="InterPro" id="IPR050808">
    <property type="entry name" value="Phage_Integrase"/>
</dbReference>
<comment type="similarity">
    <text evidence="1">Belongs to the 'phage' integrase family.</text>
</comment>
<dbReference type="InterPro" id="IPR010998">
    <property type="entry name" value="Integrase_recombinase_N"/>
</dbReference>
<evidence type="ECO:0000259" key="6">
    <source>
        <dbReference type="PROSITE" id="PS51898"/>
    </source>
</evidence>
<dbReference type="SUPFAM" id="SSF56349">
    <property type="entry name" value="DNA breaking-rejoining enzymes"/>
    <property type="match status" value="1"/>
</dbReference>
<dbReference type="PANTHER" id="PTHR30629:SF2">
    <property type="entry name" value="PROPHAGE INTEGRASE INTS-RELATED"/>
    <property type="match status" value="1"/>
</dbReference>
<evidence type="ECO:0000256" key="4">
    <source>
        <dbReference type="ARBA" id="ARBA00023172"/>
    </source>
</evidence>
<dbReference type="InterPro" id="IPR013762">
    <property type="entry name" value="Integrase-like_cat_sf"/>
</dbReference>
<keyword evidence="4" id="KW-0233">DNA recombination</keyword>
<dbReference type="InterPro" id="IPR038488">
    <property type="entry name" value="Integrase_DNA-bd_sf"/>
</dbReference>
<gene>
    <name evidence="7" type="ORF">WI372_11590</name>
</gene>
<dbReference type="Pfam" id="PF00589">
    <property type="entry name" value="Phage_integrase"/>
    <property type="match status" value="1"/>
</dbReference>
<dbReference type="RefSeq" id="WP_405287030.1">
    <property type="nucleotide sequence ID" value="NZ_JBBHLI010000006.1"/>
</dbReference>
<evidence type="ECO:0000256" key="3">
    <source>
        <dbReference type="ARBA" id="ARBA00023125"/>
    </source>
</evidence>
<dbReference type="Gene3D" id="1.10.443.10">
    <property type="entry name" value="Intergrase catalytic core"/>
    <property type="match status" value="1"/>
</dbReference>
<protein>
    <submittedName>
        <fullName evidence="7">Site-specific integrase</fullName>
    </submittedName>
</protein>
<proteinExistence type="inferred from homology"/>
<feature type="region of interest" description="Disordered" evidence="5">
    <location>
        <begin position="384"/>
        <end position="427"/>
    </location>
</feature>
<comment type="caution">
    <text evidence="7">The sequence shown here is derived from an EMBL/GenBank/DDBJ whole genome shotgun (WGS) entry which is preliminary data.</text>
</comment>
<dbReference type="Pfam" id="PF13356">
    <property type="entry name" value="Arm-DNA-bind_3"/>
    <property type="match status" value="1"/>
</dbReference>
<dbReference type="PROSITE" id="PS51898">
    <property type="entry name" value="TYR_RECOMBINASE"/>
    <property type="match status" value="1"/>
</dbReference>
<name>A0ABU9EAD7_9BACT</name>
<accession>A0ABU9EAD7</accession>
<evidence type="ECO:0000313" key="8">
    <source>
        <dbReference type="Proteomes" id="UP001484239"/>
    </source>
</evidence>
<dbReference type="InterPro" id="IPR002104">
    <property type="entry name" value="Integrase_catalytic"/>
</dbReference>
<evidence type="ECO:0000256" key="2">
    <source>
        <dbReference type="ARBA" id="ARBA00022908"/>
    </source>
</evidence>
<keyword evidence="8" id="KW-1185">Reference proteome</keyword>
<evidence type="ECO:0000313" key="7">
    <source>
        <dbReference type="EMBL" id="MEK9501624.1"/>
    </source>
</evidence>
<evidence type="ECO:0000256" key="1">
    <source>
        <dbReference type="ARBA" id="ARBA00008857"/>
    </source>
</evidence>
<reference evidence="7 8" key="1">
    <citation type="submission" date="2024-02" db="EMBL/GenBank/DDBJ databases">
        <title>A novel Gemmatimonadota bacterium.</title>
        <authorList>
            <person name="Du Z.-J."/>
            <person name="Ye Y.-Q."/>
        </authorList>
    </citation>
    <scope>NUCLEOTIDE SEQUENCE [LARGE SCALE GENOMIC DNA]</scope>
    <source>
        <strain evidence="7 8">DH-20</strain>
    </source>
</reference>
<feature type="compositionally biased region" description="Polar residues" evidence="5">
    <location>
        <begin position="395"/>
        <end position="420"/>
    </location>
</feature>
<feature type="domain" description="Tyr recombinase" evidence="6">
    <location>
        <begin position="202"/>
        <end position="374"/>
    </location>
</feature>
<dbReference type="InterPro" id="IPR011010">
    <property type="entry name" value="DNA_brk_join_enz"/>
</dbReference>
<dbReference type="InterPro" id="IPR025166">
    <property type="entry name" value="Integrase_DNA_bind_dom"/>
</dbReference>
<dbReference type="Proteomes" id="UP001484239">
    <property type="component" value="Unassembled WGS sequence"/>
</dbReference>
<keyword evidence="2" id="KW-0229">DNA integration</keyword>